<gene>
    <name evidence="8" type="primary">ygjI_1</name>
    <name evidence="8" type="ORF">TEGL_09440</name>
</gene>
<feature type="transmembrane region" description="Helical" evidence="7">
    <location>
        <begin position="406"/>
        <end position="425"/>
    </location>
</feature>
<keyword evidence="4 7" id="KW-0812">Transmembrane</keyword>
<feature type="transmembrane region" description="Helical" evidence="7">
    <location>
        <begin position="155"/>
        <end position="181"/>
    </location>
</feature>
<dbReference type="EMBL" id="CP117523">
    <property type="protein sequence ID" value="WWD82552.1"/>
    <property type="molecule type" value="Genomic_DNA"/>
</dbReference>
<feature type="transmembrane region" description="Helical" evidence="7">
    <location>
        <begin position="97"/>
        <end position="113"/>
    </location>
</feature>
<evidence type="ECO:0000256" key="2">
    <source>
        <dbReference type="ARBA" id="ARBA00022448"/>
    </source>
</evidence>
<dbReference type="RefSeq" id="WP_018590360.1">
    <property type="nucleotide sequence ID" value="NZ_CP117523.1"/>
</dbReference>
<keyword evidence="9" id="KW-1185">Reference proteome</keyword>
<feature type="transmembrane region" description="Helical" evidence="7">
    <location>
        <begin position="278"/>
        <end position="305"/>
    </location>
</feature>
<feature type="transmembrane region" description="Helical" evidence="7">
    <location>
        <begin position="201"/>
        <end position="222"/>
    </location>
</feature>
<sequence>MSKKKIGLSSLIFMNVSALYGIRWIAKSTSSSFGLGLGAIPMWFIFAILYFIPGALICAELASTYKSKDGGLHDWVVEAYGEKYGFMVSWLNWTAKLFWYSSFLTFLAINVSYAIGNQGLADNKIFVLVLSLIVFWGLSFISTKDIKFAKLFTNTGALGSTIPSILIIVFAFLAVVVLKKIPSASTYTVQTITPDFNPNSLVAISAIIFGFTGAETLANFITQIDKPEKNFPKAVIVSALIVATLYVLGSIAITSLMSPNEITASKGILDSLAVACEALGIPAVFIQVIAAGIAISVLGAIVLYIASPIKMLFGSVNEGIFPKKLTKINEHNVPANAVMFQAVLVSSILTLTALLPNVDTIYNILVTMTALTSLFPYVLLFLSYIKLRKDNKNIERDYTMTKNDFVAINIGRFLLVVTLLGVILTATPVMSTLKDNIIYEIEMIGGGALVIISGLMMWRRYEKSLKSNSSGSLKSAK</sequence>
<accession>A0ABZ2ES54</accession>
<dbReference type="InterPro" id="IPR002293">
    <property type="entry name" value="AA/rel_permease1"/>
</dbReference>
<evidence type="ECO:0000256" key="5">
    <source>
        <dbReference type="ARBA" id="ARBA00022989"/>
    </source>
</evidence>
<comment type="subcellular location">
    <subcellularLocation>
        <location evidence="1">Cell membrane</location>
        <topology evidence="1">Multi-pass membrane protein</topology>
    </subcellularLocation>
</comment>
<dbReference type="PIRSF" id="PIRSF006060">
    <property type="entry name" value="AA_transporter"/>
    <property type="match status" value="1"/>
</dbReference>
<dbReference type="Pfam" id="PF13520">
    <property type="entry name" value="AA_permease_2"/>
    <property type="match status" value="1"/>
</dbReference>
<feature type="transmembrane region" description="Helical" evidence="7">
    <location>
        <begin position="437"/>
        <end position="458"/>
    </location>
</feature>
<keyword evidence="2" id="KW-0813">Transport</keyword>
<protein>
    <submittedName>
        <fullName evidence="8">Inner membrane transporter YgjI</fullName>
    </submittedName>
</protein>
<keyword evidence="5 7" id="KW-1133">Transmembrane helix</keyword>
<evidence type="ECO:0000313" key="9">
    <source>
        <dbReference type="Proteomes" id="UP001348492"/>
    </source>
</evidence>
<dbReference type="Gene3D" id="1.20.1740.10">
    <property type="entry name" value="Amino acid/polyamine transporter I"/>
    <property type="match status" value="1"/>
</dbReference>
<feature type="transmembrane region" description="Helical" evidence="7">
    <location>
        <begin position="42"/>
        <end position="62"/>
    </location>
</feature>
<dbReference type="InterPro" id="IPR050367">
    <property type="entry name" value="APC_superfamily"/>
</dbReference>
<evidence type="ECO:0000256" key="6">
    <source>
        <dbReference type="ARBA" id="ARBA00023136"/>
    </source>
</evidence>
<feature type="transmembrane region" description="Helical" evidence="7">
    <location>
        <begin position="125"/>
        <end position="143"/>
    </location>
</feature>
<feature type="transmembrane region" description="Helical" evidence="7">
    <location>
        <begin position="234"/>
        <end position="258"/>
    </location>
</feature>
<feature type="transmembrane region" description="Helical" evidence="7">
    <location>
        <begin position="333"/>
        <end position="355"/>
    </location>
</feature>
<reference evidence="8 9" key="1">
    <citation type="journal article" date="2023" name="PLoS ONE">
        <title>Genome-based metabolic and phylogenomic analysis of three Terrisporobacter species.</title>
        <authorList>
            <person name="Boer T."/>
            <person name="Bengelsdorf F.R."/>
            <person name="Bomeke M."/>
            <person name="Daniel R."/>
            <person name="Poehlein A."/>
        </authorList>
    </citation>
    <scope>NUCLEOTIDE SEQUENCE [LARGE SCALE GENOMIC DNA]</scope>
    <source>
        <strain evidence="8 9">DSM 1288</strain>
    </source>
</reference>
<evidence type="ECO:0000256" key="4">
    <source>
        <dbReference type="ARBA" id="ARBA00022692"/>
    </source>
</evidence>
<evidence type="ECO:0000256" key="1">
    <source>
        <dbReference type="ARBA" id="ARBA00004651"/>
    </source>
</evidence>
<feature type="transmembrane region" description="Helical" evidence="7">
    <location>
        <begin position="361"/>
        <end position="385"/>
    </location>
</feature>
<evidence type="ECO:0000313" key="8">
    <source>
        <dbReference type="EMBL" id="WWD82552.1"/>
    </source>
</evidence>
<organism evidence="8 9">
    <name type="scientific">Terrisporobacter glycolicus ATCC 14880 = DSM 1288</name>
    <dbReference type="NCBI Taxonomy" id="1121315"/>
    <lineage>
        <taxon>Bacteria</taxon>
        <taxon>Bacillati</taxon>
        <taxon>Bacillota</taxon>
        <taxon>Clostridia</taxon>
        <taxon>Peptostreptococcales</taxon>
        <taxon>Peptostreptococcaceae</taxon>
        <taxon>Terrisporobacter</taxon>
    </lineage>
</organism>
<keyword evidence="3" id="KW-1003">Cell membrane</keyword>
<name>A0ABZ2ES54_9FIRM</name>
<evidence type="ECO:0000256" key="3">
    <source>
        <dbReference type="ARBA" id="ARBA00022475"/>
    </source>
</evidence>
<dbReference type="PANTHER" id="PTHR42770">
    <property type="entry name" value="AMINO ACID TRANSPORTER-RELATED"/>
    <property type="match status" value="1"/>
</dbReference>
<proteinExistence type="predicted"/>
<dbReference type="Proteomes" id="UP001348492">
    <property type="component" value="Chromosome"/>
</dbReference>
<keyword evidence="6 7" id="KW-0472">Membrane</keyword>
<dbReference type="PANTHER" id="PTHR42770:SF15">
    <property type="entry name" value="GLUTAMATE_GAMMA-AMINOBUTYRATE ANTIPORTER-RELATED"/>
    <property type="match status" value="1"/>
</dbReference>
<evidence type="ECO:0000256" key="7">
    <source>
        <dbReference type="SAM" id="Phobius"/>
    </source>
</evidence>